<dbReference type="InterPro" id="IPR020806">
    <property type="entry name" value="PKS_PP-bd"/>
</dbReference>
<dbReference type="PROSITE" id="PS00012">
    <property type="entry name" value="PHOSPHOPANTETHEINE"/>
    <property type="match status" value="1"/>
</dbReference>
<dbReference type="InterPro" id="IPR009081">
    <property type="entry name" value="PP-bd_ACP"/>
</dbReference>
<evidence type="ECO:0000256" key="1">
    <source>
        <dbReference type="ARBA" id="ARBA00022450"/>
    </source>
</evidence>
<sequence>MPARLDREAWRARGDSLPAVLRGLVRPVRPAAADGARPGDRLRRRLGELSGPARLGALLDLVRGSAAAVLGHADPARIDLDRGFLDAGFDSLTALELRNQLIQETGLGLPPTLLFDHPDPGRLARHLLAELDGGDHSGILAELDRLAVTLDTADGDADTRRRVTARLETLLSKWRDRPEPGRPNAEPAEPADDDELFALIDHELGLS</sequence>
<evidence type="ECO:0000313" key="6">
    <source>
        <dbReference type="EMBL" id="MBM2619539.1"/>
    </source>
</evidence>
<evidence type="ECO:0000313" key="7">
    <source>
        <dbReference type="Proteomes" id="UP000632138"/>
    </source>
</evidence>
<dbReference type="InterPro" id="IPR036736">
    <property type="entry name" value="ACP-like_sf"/>
</dbReference>
<keyword evidence="2" id="KW-0597">Phosphoprotein</keyword>
<protein>
    <recommendedName>
        <fullName evidence="5">Carrier domain-containing protein</fullName>
    </recommendedName>
</protein>
<gene>
    <name evidence="6" type="ORF">JIG36_28750</name>
</gene>
<comment type="caution">
    <text evidence="6">The sequence shown here is derived from an EMBL/GenBank/DDBJ whole genome shotgun (WGS) entry which is preliminary data.</text>
</comment>
<dbReference type="PANTHER" id="PTHR43775:SF51">
    <property type="entry name" value="INACTIVE PHENOLPHTHIOCEROL SYNTHESIS POLYKETIDE SYNTHASE TYPE I PKS1-RELATED"/>
    <property type="match status" value="1"/>
</dbReference>
<name>A0ABS2AI69_9ACTN</name>
<feature type="region of interest" description="Disordered" evidence="4">
    <location>
        <begin position="175"/>
        <end position="194"/>
    </location>
</feature>
<reference evidence="6 7" key="1">
    <citation type="submission" date="2021-01" db="EMBL/GenBank/DDBJ databases">
        <title>Actinoplanes sp. nov. LDG1-06 isolated from lichen.</title>
        <authorList>
            <person name="Saeng-In P."/>
            <person name="Phongsopitanun W."/>
            <person name="Kanchanasin P."/>
            <person name="Yuki M."/>
            <person name="Kudo T."/>
            <person name="Ohkuma M."/>
            <person name="Tanasupawat S."/>
        </authorList>
    </citation>
    <scope>NUCLEOTIDE SEQUENCE [LARGE SCALE GENOMIC DNA]</scope>
    <source>
        <strain evidence="6 7">LDG1-06</strain>
    </source>
</reference>
<evidence type="ECO:0000256" key="4">
    <source>
        <dbReference type="SAM" id="MobiDB-lite"/>
    </source>
</evidence>
<dbReference type="InterPro" id="IPR006162">
    <property type="entry name" value="Ppantetheine_attach_site"/>
</dbReference>
<dbReference type="PANTHER" id="PTHR43775">
    <property type="entry name" value="FATTY ACID SYNTHASE"/>
    <property type="match status" value="1"/>
</dbReference>
<dbReference type="SMART" id="SM00823">
    <property type="entry name" value="PKS_PP"/>
    <property type="match status" value="1"/>
</dbReference>
<evidence type="ECO:0000259" key="5">
    <source>
        <dbReference type="PROSITE" id="PS50075"/>
    </source>
</evidence>
<keyword evidence="1" id="KW-0596">Phosphopantetheine</keyword>
<feature type="domain" description="Carrier" evidence="5">
    <location>
        <begin position="56"/>
        <end position="131"/>
    </location>
</feature>
<dbReference type="Gene3D" id="1.10.1200.10">
    <property type="entry name" value="ACP-like"/>
    <property type="match status" value="1"/>
</dbReference>
<dbReference type="SUPFAM" id="SSF47336">
    <property type="entry name" value="ACP-like"/>
    <property type="match status" value="1"/>
</dbReference>
<evidence type="ECO:0000256" key="3">
    <source>
        <dbReference type="ARBA" id="ARBA00022679"/>
    </source>
</evidence>
<accession>A0ABS2AI69</accession>
<dbReference type="InterPro" id="IPR050091">
    <property type="entry name" value="PKS_NRPS_Biosynth_Enz"/>
</dbReference>
<dbReference type="Proteomes" id="UP000632138">
    <property type="component" value="Unassembled WGS sequence"/>
</dbReference>
<evidence type="ECO:0000256" key="2">
    <source>
        <dbReference type="ARBA" id="ARBA00022553"/>
    </source>
</evidence>
<keyword evidence="7" id="KW-1185">Reference proteome</keyword>
<organism evidence="6 7">
    <name type="scientific">Paractinoplanes ovalisporus</name>
    <dbReference type="NCBI Taxonomy" id="2810368"/>
    <lineage>
        <taxon>Bacteria</taxon>
        <taxon>Bacillati</taxon>
        <taxon>Actinomycetota</taxon>
        <taxon>Actinomycetes</taxon>
        <taxon>Micromonosporales</taxon>
        <taxon>Micromonosporaceae</taxon>
        <taxon>Paractinoplanes</taxon>
    </lineage>
</organism>
<proteinExistence type="predicted"/>
<keyword evidence="3" id="KW-0808">Transferase</keyword>
<dbReference type="EMBL" id="JAENHP010000010">
    <property type="protein sequence ID" value="MBM2619539.1"/>
    <property type="molecule type" value="Genomic_DNA"/>
</dbReference>
<dbReference type="SMART" id="SM01294">
    <property type="entry name" value="PKS_PP_betabranch"/>
    <property type="match status" value="1"/>
</dbReference>
<dbReference type="PROSITE" id="PS50075">
    <property type="entry name" value="CARRIER"/>
    <property type="match status" value="1"/>
</dbReference>
<dbReference type="Pfam" id="PF00550">
    <property type="entry name" value="PP-binding"/>
    <property type="match status" value="1"/>
</dbReference>